<evidence type="ECO:0000313" key="1">
    <source>
        <dbReference type="EMBL" id="THF28282.1"/>
    </source>
</evidence>
<evidence type="ECO:0000313" key="2">
    <source>
        <dbReference type="Proteomes" id="UP000310574"/>
    </source>
</evidence>
<accession>A0AAQ2D8C7</accession>
<evidence type="ECO:0008006" key="3">
    <source>
        <dbReference type="Google" id="ProtNLM"/>
    </source>
</evidence>
<organism evidence="1 2">
    <name type="scientific">Pseudomonas atacamensis</name>
    <dbReference type="NCBI Taxonomy" id="2565368"/>
    <lineage>
        <taxon>Bacteria</taxon>
        <taxon>Pseudomonadati</taxon>
        <taxon>Pseudomonadota</taxon>
        <taxon>Gammaproteobacteria</taxon>
        <taxon>Pseudomonadales</taxon>
        <taxon>Pseudomonadaceae</taxon>
        <taxon>Pseudomonas</taxon>
    </lineage>
</organism>
<sequence>MKLTYQNPSIDHDESVRLLASGAQENVICALISIGLNEPDGSWAEEICAKYLSSETEAIAASAITALGHIARRHGRLNTETVLPALENVRRRMPSLQGVIEDTIDDIEMFT</sequence>
<protein>
    <recommendedName>
        <fullName evidence="3">HEAT repeat domain-containing protein</fullName>
    </recommendedName>
</protein>
<dbReference type="InterPro" id="IPR049796">
    <property type="entry name" value="CdiI_Ct-like"/>
</dbReference>
<dbReference type="RefSeq" id="WP_136493704.1">
    <property type="nucleotide sequence ID" value="NZ_SSBS01000006.1"/>
</dbReference>
<gene>
    <name evidence="1" type="ORF">E5170_21645</name>
</gene>
<name>A0AAQ2D8C7_9PSED</name>
<dbReference type="CDD" id="cd20694">
    <property type="entry name" value="CdiI_Ct-like"/>
    <property type="match status" value="1"/>
</dbReference>
<dbReference type="Proteomes" id="UP000310574">
    <property type="component" value="Unassembled WGS sequence"/>
</dbReference>
<proteinExistence type="predicted"/>
<comment type="caution">
    <text evidence="1">The sequence shown here is derived from an EMBL/GenBank/DDBJ whole genome shotgun (WGS) entry which is preliminary data.</text>
</comment>
<dbReference type="AlphaFoldDB" id="A0AAQ2D8C7"/>
<reference evidence="1 2" key="1">
    <citation type="submission" date="2019-04" db="EMBL/GenBank/DDBJ databases">
        <title>Draft genome sequence of Pseudomonas sp. M7D1 isolated from rhizosphere of plant the flowery desert.</title>
        <authorList>
            <person name="Poblete-Morales M."/>
            <person name="Plaza N."/>
            <person name="Corsini G."/>
            <person name="Silva E."/>
        </authorList>
    </citation>
    <scope>NUCLEOTIDE SEQUENCE [LARGE SCALE GENOMIC DNA]</scope>
    <source>
        <strain evidence="1 2">M7D1</strain>
    </source>
</reference>
<dbReference type="EMBL" id="SSBS01000006">
    <property type="protein sequence ID" value="THF28282.1"/>
    <property type="molecule type" value="Genomic_DNA"/>
</dbReference>